<keyword evidence="8 9" id="KW-0472">Membrane</keyword>
<evidence type="ECO:0000256" key="6">
    <source>
        <dbReference type="ARBA" id="ARBA00022792"/>
    </source>
</evidence>
<evidence type="ECO:0000256" key="3">
    <source>
        <dbReference type="ARBA" id="ARBA00022448"/>
    </source>
</evidence>
<evidence type="ECO:0000256" key="8">
    <source>
        <dbReference type="ARBA" id="ARBA00023136"/>
    </source>
</evidence>
<evidence type="ECO:0000256" key="7">
    <source>
        <dbReference type="ARBA" id="ARBA00022989"/>
    </source>
</evidence>
<evidence type="ECO:0000256" key="4">
    <source>
        <dbReference type="ARBA" id="ARBA00022692"/>
    </source>
</evidence>
<dbReference type="EMBL" id="ML996687">
    <property type="protein sequence ID" value="KAF2404861.1"/>
    <property type="molecule type" value="Genomic_DNA"/>
</dbReference>
<dbReference type="GO" id="GO:0016020">
    <property type="term" value="C:membrane"/>
    <property type="evidence" value="ECO:0007669"/>
    <property type="project" value="UniProtKB-SubCell"/>
</dbReference>
<evidence type="ECO:0000313" key="12">
    <source>
        <dbReference type="Proteomes" id="UP000799640"/>
    </source>
</evidence>
<protein>
    <submittedName>
        <fullName evidence="11">Mitochondrial carrier</fullName>
    </submittedName>
</protein>
<reference evidence="11" key="1">
    <citation type="journal article" date="2020" name="Stud. Mycol.">
        <title>101 Dothideomycetes genomes: a test case for predicting lifestyles and emergence of pathogens.</title>
        <authorList>
            <person name="Haridas S."/>
            <person name="Albert R."/>
            <person name="Binder M."/>
            <person name="Bloem J."/>
            <person name="Labutti K."/>
            <person name="Salamov A."/>
            <person name="Andreopoulos B."/>
            <person name="Baker S."/>
            <person name="Barry K."/>
            <person name="Bills G."/>
            <person name="Bluhm B."/>
            <person name="Cannon C."/>
            <person name="Castanera R."/>
            <person name="Culley D."/>
            <person name="Daum C."/>
            <person name="Ezra D."/>
            <person name="Gonzalez J."/>
            <person name="Henrissat B."/>
            <person name="Kuo A."/>
            <person name="Liang C."/>
            <person name="Lipzen A."/>
            <person name="Lutzoni F."/>
            <person name="Magnuson J."/>
            <person name="Mondo S."/>
            <person name="Nolan M."/>
            <person name="Ohm R."/>
            <person name="Pangilinan J."/>
            <person name="Park H.-J."/>
            <person name="Ramirez L."/>
            <person name="Alfaro M."/>
            <person name="Sun H."/>
            <person name="Tritt A."/>
            <person name="Yoshinaga Y."/>
            <person name="Zwiers L.-H."/>
            <person name="Turgeon B."/>
            <person name="Goodwin S."/>
            <person name="Spatafora J."/>
            <person name="Crous P."/>
            <person name="Grigoriev I."/>
        </authorList>
    </citation>
    <scope>NUCLEOTIDE SEQUENCE</scope>
    <source>
        <strain evidence="11">CBS 262.69</strain>
    </source>
</reference>
<dbReference type="OrthoDB" id="448427at2759"/>
<dbReference type="Pfam" id="PF00153">
    <property type="entry name" value="Mito_carr"/>
    <property type="match status" value="3"/>
</dbReference>
<dbReference type="InterPro" id="IPR023395">
    <property type="entry name" value="MCP_dom_sf"/>
</dbReference>
<feature type="repeat" description="Solcar" evidence="9">
    <location>
        <begin position="114"/>
        <end position="205"/>
    </location>
</feature>
<evidence type="ECO:0000256" key="2">
    <source>
        <dbReference type="ARBA" id="ARBA00006375"/>
    </source>
</evidence>
<dbReference type="SUPFAM" id="SSF103506">
    <property type="entry name" value="Mitochondrial carrier"/>
    <property type="match status" value="1"/>
</dbReference>
<comment type="subcellular location">
    <subcellularLocation>
        <location evidence="1">Membrane</location>
        <topology evidence="1">Multi-pass membrane protein</topology>
    </subcellularLocation>
</comment>
<evidence type="ECO:0000256" key="5">
    <source>
        <dbReference type="ARBA" id="ARBA00022737"/>
    </source>
</evidence>
<keyword evidence="4 9" id="KW-0812">Transmembrane</keyword>
<keyword evidence="3 10" id="KW-0813">Transport</keyword>
<gene>
    <name evidence="11" type="ORF">EJ06DRAFT_485209</name>
</gene>
<evidence type="ECO:0000256" key="9">
    <source>
        <dbReference type="PROSITE-ProRule" id="PRU00282"/>
    </source>
</evidence>
<evidence type="ECO:0000256" key="10">
    <source>
        <dbReference type="RuleBase" id="RU000488"/>
    </source>
</evidence>
<evidence type="ECO:0000313" key="11">
    <source>
        <dbReference type="EMBL" id="KAF2404861.1"/>
    </source>
</evidence>
<dbReference type="PROSITE" id="PS50920">
    <property type="entry name" value="SOLCAR"/>
    <property type="match status" value="3"/>
</dbReference>
<sequence length="306" mass="33284">MATTAAQVKKDASPRTRTIAYPFWFGGSASCFAACVTHPLDLGAPPLTRIKVRLQTQHHGTRLNMAQMFRHIVVSDGLKGLYSGLSASLLRQLTYSTTRFGIYETLKNRSTTAPTLPALIAMGLTSGFIGGIAGTPADIINVRMQNDASLPAAKRRNYANAMDGLIRMVRSEGAASLFRGVGPNAVRALLMSAAQLVSYDGFKAAILVHTDLKDGTAVHILASFGAGFMATSICSPVDVIKTRVMSSHGGGGLVHITRELIRTEGVKWMFRGWVPSFMRLGPHTIVTFLFLEQHKRLWRWVRGVEI</sequence>
<dbReference type="AlphaFoldDB" id="A0A6G1I9I8"/>
<keyword evidence="5" id="KW-0677">Repeat</keyword>
<keyword evidence="6" id="KW-0999">Mitochondrion inner membrane</keyword>
<keyword evidence="6" id="KW-0496">Mitochondrion</keyword>
<dbReference type="PANTHER" id="PTHR45618">
    <property type="entry name" value="MITOCHONDRIAL DICARBOXYLATE CARRIER-RELATED"/>
    <property type="match status" value="1"/>
</dbReference>
<organism evidence="11 12">
    <name type="scientific">Trichodelitschia bisporula</name>
    <dbReference type="NCBI Taxonomy" id="703511"/>
    <lineage>
        <taxon>Eukaryota</taxon>
        <taxon>Fungi</taxon>
        <taxon>Dikarya</taxon>
        <taxon>Ascomycota</taxon>
        <taxon>Pezizomycotina</taxon>
        <taxon>Dothideomycetes</taxon>
        <taxon>Dothideomycetes incertae sedis</taxon>
        <taxon>Phaeotrichales</taxon>
        <taxon>Phaeotrichaceae</taxon>
        <taxon>Trichodelitschia</taxon>
    </lineage>
</organism>
<accession>A0A6G1I9I8</accession>
<keyword evidence="12" id="KW-1185">Reference proteome</keyword>
<keyword evidence="7" id="KW-1133">Transmembrane helix</keyword>
<dbReference type="InterPro" id="IPR018108">
    <property type="entry name" value="MCP_transmembrane"/>
</dbReference>
<evidence type="ECO:0000256" key="1">
    <source>
        <dbReference type="ARBA" id="ARBA00004141"/>
    </source>
</evidence>
<dbReference type="Proteomes" id="UP000799640">
    <property type="component" value="Unassembled WGS sequence"/>
</dbReference>
<dbReference type="FunFam" id="1.50.40.10:FF:000107">
    <property type="entry name" value="Mitochondrial dicarboxylate carrier"/>
    <property type="match status" value="1"/>
</dbReference>
<name>A0A6G1I9I8_9PEZI</name>
<proteinExistence type="inferred from homology"/>
<dbReference type="Gene3D" id="1.50.40.10">
    <property type="entry name" value="Mitochondrial carrier domain"/>
    <property type="match status" value="1"/>
</dbReference>
<comment type="similarity">
    <text evidence="2 10">Belongs to the mitochondrial carrier (TC 2.A.29) family.</text>
</comment>
<feature type="repeat" description="Solcar" evidence="9">
    <location>
        <begin position="21"/>
        <end position="109"/>
    </location>
</feature>
<feature type="repeat" description="Solcar" evidence="9">
    <location>
        <begin position="214"/>
        <end position="297"/>
    </location>
</feature>
<dbReference type="InterPro" id="IPR050391">
    <property type="entry name" value="Mito_Metabolite_Transporter"/>
</dbReference>